<keyword evidence="5" id="KW-0486">Methionine biosynthesis</keyword>
<proteinExistence type="inferred from homology"/>
<dbReference type="InterPro" id="IPR054542">
    <property type="entry name" value="Cys_met_metab_PP"/>
</dbReference>
<gene>
    <name evidence="8" type="primary">mgl</name>
    <name evidence="8" type="ORF">LC603019_01242</name>
</gene>
<organism evidence="8 9">
    <name type="scientific">Lawsonella clevelandensis</name>
    <dbReference type="NCBI Taxonomy" id="1528099"/>
    <lineage>
        <taxon>Bacteria</taxon>
        <taxon>Bacillati</taxon>
        <taxon>Actinomycetota</taxon>
        <taxon>Actinomycetes</taxon>
        <taxon>Mycobacteriales</taxon>
        <taxon>Lawsonellaceae</taxon>
        <taxon>Lawsonella</taxon>
    </lineage>
</organism>
<dbReference type="InterPro" id="IPR015421">
    <property type="entry name" value="PyrdxlP-dep_Trfase_major"/>
</dbReference>
<dbReference type="PROSITE" id="PS00868">
    <property type="entry name" value="CYS_MET_METAB_PP"/>
    <property type="match status" value="1"/>
</dbReference>
<dbReference type="GO" id="GO:0006535">
    <property type="term" value="P:cysteine biosynthetic process from serine"/>
    <property type="evidence" value="ECO:0007669"/>
    <property type="project" value="TreeGrafter"/>
</dbReference>
<dbReference type="RefSeq" id="WP_148417754.1">
    <property type="nucleotide sequence ID" value="NZ_CAJPTR010000042.1"/>
</dbReference>
<protein>
    <submittedName>
        <fullName evidence="8">L-methionine gamma-lyase</fullName>
    </submittedName>
</protein>
<dbReference type="GO" id="GO:0030170">
    <property type="term" value="F:pyridoxal phosphate binding"/>
    <property type="evidence" value="ECO:0007669"/>
    <property type="project" value="InterPro"/>
</dbReference>
<feature type="modified residue" description="N6-(pyridoxal phosphate)lysine" evidence="6">
    <location>
        <position position="217"/>
    </location>
</feature>
<dbReference type="CDD" id="cd00614">
    <property type="entry name" value="CGS_like"/>
    <property type="match status" value="1"/>
</dbReference>
<keyword evidence="9" id="KW-1185">Reference proteome</keyword>
<dbReference type="GO" id="GO:0004124">
    <property type="term" value="F:cysteine synthase activity"/>
    <property type="evidence" value="ECO:0007669"/>
    <property type="project" value="TreeGrafter"/>
</dbReference>
<dbReference type="EMBL" id="LR584267">
    <property type="protein sequence ID" value="VHO01218.1"/>
    <property type="molecule type" value="Genomic_DNA"/>
</dbReference>
<dbReference type="InterPro" id="IPR006235">
    <property type="entry name" value="OAc-hSer/O-AcSer_sulfhydrylase"/>
</dbReference>
<evidence type="ECO:0000256" key="5">
    <source>
        <dbReference type="ARBA" id="ARBA00023167"/>
    </source>
</evidence>
<dbReference type="NCBIfam" id="TIGR01326">
    <property type="entry name" value="OAH_OAS_sulfhy"/>
    <property type="match status" value="1"/>
</dbReference>
<comment type="cofactor">
    <cofactor evidence="1 7">
        <name>pyridoxal 5'-phosphate</name>
        <dbReference type="ChEBI" id="CHEBI:597326"/>
    </cofactor>
</comment>
<name>A0A5E3ZZG4_9ACTN</name>
<keyword evidence="8" id="KW-0456">Lyase</keyword>
<dbReference type="InterPro" id="IPR015422">
    <property type="entry name" value="PyrdxlP-dep_Trfase_small"/>
</dbReference>
<evidence type="ECO:0000256" key="6">
    <source>
        <dbReference type="PIRSR" id="PIRSR001434-2"/>
    </source>
</evidence>
<keyword evidence="4 6" id="KW-0663">Pyridoxal phosphate</keyword>
<evidence type="ECO:0000256" key="1">
    <source>
        <dbReference type="ARBA" id="ARBA00001933"/>
    </source>
</evidence>
<dbReference type="PANTHER" id="PTHR43797:SF2">
    <property type="entry name" value="HOMOCYSTEINE_CYSTEINE SYNTHASE"/>
    <property type="match status" value="1"/>
</dbReference>
<dbReference type="AlphaFoldDB" id="A0A5E3ZZG4"/>
<keyword evidence="3" id="KW-0808">Transferase</keyword>
<dbReference type="InterPro" id="IPR000277">
    <property type="entry name" value="Cys/Met-Metab_PyrdxlP-dep_enz"/>
</dbReference>
<evidence type="ECO:0000313" key="8">
    <source>
        <dbReference type="EMBL" id="VHO01218.1"/>
    </source>
</evidence>
<dbReference type="PANTHER" id="PTHR43797">
    <property type="entry name" value="HOMOCYSTEINE/CYSTEINE SYNTHASE"/>
    <property type="match status" value="1"/>
</dbReference>
<evidence type="ECO:0000256" key="2">
    <source>
        <dbReference type="ARBA" id="ARBA00009077"/>
    </source>
</evidence>
<dbReference type="PIRSF" id="PIRSF001434">
    <property type="entry name" value="CGS"/>
    <property type="match status" value="1"/>
</dbReference>
<evidence type="ECO:0000256" key="7">
    <source>
        <dbReference type="RuleBase" id="RU362118"/>
    </source>
</evidence>
<sequence length="440" mass="47025">MTTKYDNSNASNWNFTTQSVHAGQGVDNDVSARNLPIYLSSSFVFDSAEHAANRFNLSDTGPVYSRLTNPTVDALENRLAVLEGGVAAVGFSSGAAAITNGLQTVVQAGGHIVASPRLYGGTENLLHHTLPKYGIEVTFVENPDDPQSWQDAVQPNTKVFYGETISNPANDVFNIPVIAEIAHRNNVPLFIDNTLATPYLVRPLQQGADIVAESLTKFIGGHGSALGGVLVDGGNFDWAVEKDGTPVFPSFVTPDPSYHGLVYKDLGAAAFALKVRVSLLRDTGATLSAFNAWVIQQGVETLALRVRQHVTNAQQVAEWLDQQDLVEKVHYAGLPSSPWYQVGTQVTPEGAGSVLAFDIKGGKDEAWSFIDALKLHSNLANVGDVRSLVAHPATTTHSQLTDEELLAAGITPSTIRLSVGIEDVEDIIGDLKLGFAAITQ</sequence>
<dbReference type="GO" id="GO:0003961">
    <property type="term" value="F:O-acetylhomoserine aminocarboxypropyltransferase activity"/>
    <property type="evidence" value="ECO:0007669"/>
    <property type="project" value="TreeGrafter"/>
</dbReference>
<dbReference type="Proteomes" id="UP000324288">
    <property type="component" value="Chromosome"/>
</dbReference>
<dbReference type="FunFam" id="3.40.640.10:FF:000035">
    <property type="entry name" value="O-succinylhomoserine sulfhydrylase"/>
    <property type="match status" value="1"/>
</dbReference>
<dbReference type="Pfam" id="PF01053">
    <property type="entry name" value="Cys_Met_Meta_PP"/>
    <property type="match status" value="1"/>
</dbReference>
<accession>A0A5E3ZZG4</accession>
<dbReference type="GO" id="GO:0016829">
    <property type="term" value="F:lyase activity"/>
    <property type="evidence" value="ECO:0007669"/>
    <property type="project" value="UniProtKB-KW"/>
</dbReference>
<evidence type="ECO:0000256" key="4">
    <source>
        <dbReference type="ARBA" id="ARBA00022898"/>
    </source>
</evidence>
<keyword evidence="5" id="KW-0028">Amino-acid biosynthesis</keyword>
<dbReference type="GO" id="GO:0005737">
    <property type="term" value="C:cytoplasm"/>
    <property type="evidence" value="ECO:0007669"/>
    <property type="project" value="TreeGrafter"/>
</dbReference>
<dbReference type="InterPro" id="IPR015424">
    <property type="entry name" value="PyrdxlP-dep_Trfase"/>
</dbReference>
<reference evidence="8 9" key="1">
    <citation type="submission" date="2019-04" db="EMBL/GenBank/DDBJ databases">
        <authorList>
            <person name="Seth-Smith MB H."/>
            <person name="Seth-Smith H."/>
        </authorList>
    </citation>
    <scope>NUCLEOTIDE SEQUENCE [LARGE SCALE GENOMIC DNA]</scope>
    <source>
        <strain evidence="8">USB-603019</strain>
    </source>
</reference>
<evidence type="ECO:0000256" key="3">
    <source>
        <dbReference type="ARBA" id="ARBA00022679"/>
    </source>
</evidence>
<dbReference type="SUPFAM" id="SSF53383">
    <property type="entry name" value="PLP-dependent transferases"/>
    <property type="match status" value="1"/>
</dbReference>
<dbReference type="Gene3D" id="3.90.1150.10">
    <property type="entry name" value="Aspartate Aminotransferase, domain 1"/>
    <property type="match status" value="1"/>
</dbReference>
<dbReference type="Gene3D" id="3.40.640.10">
    <property type="entry name" value="Type I PLP-dependent aspartate aminotransferase-like (Major domain)"/>
    <property type="match status" value="1"/>
</dbReference>
<dbReference type="GO" id="GO:0071269">
    <property type="term" value="P:L-homocysteine biosynthetic process"/>
    <property type="evidence" value="ECO:0007669"/>
    <property type="project" value="TreeGrafter"/>
</dbReference>
<comment type="similarity">
    <text evidence="2 7">Belongs to the trans-sulfuration enzymes family.</text>
</comment>
<evidence type="ECO:0000313" key="9">
    <source>
        <dbReference type="Proteomes" id="UP000324288"/>
    </source>
</evidence>
<dbReference type="GO" id="GO:0019346">
    <property type="term" value="P:transsulfuration"/>
    <property type="evidence" value="ECO:0007669"/>
    <property type="project" value="InterPro"/>
</dbReference>